<organism evidence="2 3">
    <name type="scientific">Dioscorea zingiberensis</name>
    <dbReference type="NCBI Taxonomy" id="325984"/>
    <lineage>
        <taxon>Eukaryota</taxon>
        <taxon>Viridiplantae</taxon>
        <taxon>Streptophyta</taxon>
        <taxon>Embryophyta</taxon>
        <taxon>Tracheophyta</taxon>
        <taxon>Spermatophyta</taxon>
        <taxon>Magnoliopsida</taxon>
        <taxon>Liliopsida</taxon>
        <taxon>Dioscoreales</taxon>
        <taxon>Dioscoreaceae</taxon>
        <taxon>Dioscorea</taxon>
    </lineage>
</organism>
<accession>A0A9D5C176</accession>
<dbReference type="AlphaFoldDB" id="A0A9D5C176"/>
<evidence type="ECO:0000256" key="1">
    <source>
        <dbReference type="SAM" id="MobiDB-lite"/>
    </source>
</evidence>
<keyword evidence="3" id="KW-1185">Reference proteome</keyword>
<evidence type="ECO:0000313" key="2">
    <source>
        <dbReference type="EMBL" id="KAJ0964640.1"/>
    </source>
</evidence>
<proteinExistence type="predicted"/>
<feature type="region of interest" description="Disordered" evidence="1">
    <location>
        <begin position="1"/>
        <end position="35"/>
    </location>
</feature>
<sequence length="204" mass="21805">MVSGVDGGTSKGTVVPASFEYTETGRGSPSRLAQENGKLISIPVEMSESLENSTMKVHNAEIGGSSASEEGLAYQPIVEQMEPILMDIPSHHPPELLTSLDSGTAPTSSSVTELISHLSKAKENVQIESIKEHSALLLSVSEALNCDDPMGATERIENKQMIIPTQSVSLEIGRRSSHEKDGSGKRILVDIRKVKKGRIGKAKS</sequence>
<dbReference type="Proteomes" id="UP001085076">
    <property type="component" value="Miscellaneous, Linkage group lg08"/>
</dbReference>
<protein>
    <submittedName>
        <fullName evidence="2">Uncharacterized protein</fullName>
    </submittedName>
</protein>
<gene>
    <name evidence="2" type="ORF">J5N97_025778</name>
</gene>
<name>A0A9D5C176_9LILI</name>
<comment type="caution">
    <text evidence="2">The sequence shown here is derived from an EMBL/GenBank/DDBJ whole genome shotgun (WGS) entry which is preliminary data.</text>
</comment>
<evidence type="ECO:0000313" key="3">
    <source>
        <dbReference type="Proteomes" id="UP001085076"/>
    </source>
</evidence>
<dbReference type="EMBL" id="JAGGNH010000008">
    <property type="protein sequence ID" value="KAJ0964640.1"/>
    <property type="molecule type" value="Genomic_DNA"/>
</dbReference>
<feature type="compositionally biased region" description="Gly residues" evidence="1">
    <location>
        <begin position="1"/>
        <end position="10"/>
    </location>
</feature>
<reference evidence="2" key="1">
    <citation type="submission" date="2021-03" db="EMBL/GenBank/DDBJ databases">
        <authorList>
            <person name="Li Z."/>
            <person name="Yang C."/>
        </authorList>
    </citation>
    <scope>NUCLEOTIDE SEQUENCE</scope>
    <source>
        <strain evidence="2">Dzin_1.0</strain>
        <tissue evidence="2">Leaf</tissue>
    </source>
</reference>
<reference evidence="2" key="2">
    <citation type="journal article" date="2022" name="Hortic Res">
        <title>The genome of Dioscorea zingiberensis sheds light on the biosynthesis, origin and evolution of the medicinally important diosgenin saponins.</title>
        <authorList>
            <person name="Li Y."/>
            <person name="Tan C."/>
            <person name="Li Z."/>
            <person name="Guo J."/>
            <person name="Li S."/>
            <person name="Chen X."/>
            <person name="Wang C."/>
            <person name="Dai X."/>
            <person name="Yang H."/>
            <person name="Song W."/>
            <person name="Hou L."/>
            <person name="Xu J."/>
            <person name="Tong Z."/>
            <person name="Xu A."/>
            <person name="Yuan X."/>
            <person name="Wang W."/>
            <person name="Yang Q."/>
            <person name="Chen L."/>
            <person name="Sun Z."/>
            <person name="Wang K."/>
            <person name="Pan B."/>
            <person name="Chen J."/>
            <person name="Bao Y."/>
            <person name="Liu F."/>
            <person name="Qi X."/>
            <person name="Gang D.R."/>
            <person name="Wen J."/>
            <person name="Li J."/>
        </authorList>
    </citation>
    <scope>NUCLEOTIDE SEQUENCE</scope>
    <source>
        <strain evidence="2">Dzin_1.0</strain>
    </source>
</reference>